<gene>
    <name evidence="1" type="ORF">C0601_07120</name>
</gene>
<organism evidence="1 2">
    <name type="scientific">Muiribacterium halophilum</name>
    <dbReference type="NCBI Taxonomy" id="2053465"/>
    <lineage>
        <taxon>Bacteria</taxon>
        <taxon>Candidatus Muiribacteriota</taxon>
        <taxon>Candidatus Muiribacteriia</taxon>
        <taxon>Candidatus Muiribacteriales</taxon>
        <taxon>Candidatus Muiribacteriaceae</taxon>
        <taxon>Candidatus Muiribacterium</taxon>
    </lineage>
</organism>
<dbReference type="PANTHER" id="PTHR30160:SF1">
    <property type="entry name" value="LIPOPOLYSACCHARIDE 1,2-N-ACETYLGLUCOSAMINETRANSFERASE-RELATED"/>
    <property type="match status" value="1"/>
</dbReference>
<protein>
    <submittedName>
        <fullName evidence="1">Uncharacterized protein</fullName>
    </submittedName>
</protein>
<sequence length="286" mass="33196">MGSFLLRLRKEYPVAEIFLMTYEKNHDVVSTWDFIDDIVIYHPEKDIFRKWAFVSILRKVDFDIVFDMQNDQTTRFLSRLIKKKALYKLESSTERHLIEDYFDILKNISIEPDVSSFNYRFPDGFCYRIGKVRPPLLVIAPFSEEGMFEWGIDRYLYIAGRFNEATGGDVAIVGKKEDKERSRPFFVYDFIYNLPGDADLIQNLWVVKNCTIFLGGSSEFTQAASGFGIPVIAIYDKKDLIKHYPVSDNARIFQGENKELQTGKEISGIDEENVIEAIVDLLVENK</sequence>
<dbReference type="GO" id="GO:0008713">
    <property type="term" value="F:ADP-heptose-lipopolysaccharide heptosyltransferase activity"/>
    <property type="evidence" value="ECO:0007669"/>
    <property type="project" value="TreeGrafter"/>
</dbReference>
<proteinExistence type="predicted"/>
<comment type="caution">
    <text evidence="1">The sequence shown here is derived from an EMBL/GenBank/DDBJ whole genome shotgun (WGS) entry which is preliminary data.</text>
</comment>
<dbReference type="Gene3D" id="3.40.50.2000">
    <property type="entry name" value="Glycogen Phosphorylase B"/>
    <property type="match status" value="2"/>
</dbReference>
<dbReference type="SUPFAM" id="SSF53756">
    <property type="entry name" value="UDP-Glycosyltransferase/glycogen phosphorylase"/>
    <property type="match status" value="1"/>
</dbReference>
<reference evidence="1 2" key="1">
    <citation type="submission" date="2017-11" db="EMBL/GenBank/DDBJ databases">
        <title>Genome-resolved metagenomics identifies genetic mobility, metabolic interactions, and unexpected diversity in perchlorate-reducing communities.</title>
        <authorList>
            <person name="Barnum T.P."/>
            <person name="Figueroa I.A."/>
            <person name="Carlstrom C.I."/>
            <person name="Lucas L.N."/>
            <person name="Engelbrektson A.L."/>
            <person name="Coates J.D."/>
        </authorList>
    </citation>
    <scope>NUCLEOTIDE SEQUENCE [LARGE SCALE GENOMIC DNA]</scope>
    <source>
        <strain evidence="1">BM706</strain>
    </source>
</reference>
<dbReference type="GO" id="GO:0009244">
    <property type="term" value="P:lipopolysaccharide core region biosynthetic process"/>
    <property type="evidence" value="ECO:0007669"/>
    <property type="project" value="TreeGrafter"/>
</dbReference>
<name>A0A2N5ZFV5_MUIH1</name>
<dbReference type="AlphaFoldDB" id="A0A2N5ZFV5"/>
<dbReference type="GO" id="GO:0005829">
    <property type="term" value="C:cytosol"/>
    <property type="evidence" value="ECO:0007669"/>
    <property type="project" value="TreeGrafter"/>
</dbReference>
<evidence type="ECO:0000313" key="1">
    <source>
        <dbReference type="EMBL" id="PLX17521.1"/>
    </source>
</evidence>
<evidence type="ECO:0000313" key="2">
    <source>
        <dbReference type="Proteomes" id="UP000234857"/>
    </source>
</evidence>
<dbReference type="Proteomes" id="UP000234857">
    <property type="component" value="Unassembled WGS sequence"/>
</dbReference>
<accession>A0A2N5ZFV5</accession>
<dbReference type="EMBL" id="PKTG01000085">
    <property type="protein sequence ID" value="PLX17521.1"/>
    <property type="molecule type" value="Genomic_DNA"/>
</dbReference>
<dbReference type="PANTHER" id="PTHR30160">
    <property type="entry name" value="TETRAACYLDISACCHARIDE 4'-KINASE-RELATED"/>
    <property type="match status" value="1"/>
</dbReference>
<dbReference type="InterPro" id="IPR051199">
    <property type="entry name" value="LPS_LOS_Heptosyltrfase"/>
</dbReference>